<name>F9W611_TRYCI</name>
<keyword evidence="1" id="KW-0812">Transmembrane</keyword>
<feature type="transmembrane region" description="Helical" evidence="1">
    <location>
        <begin position="342"/>
        <end position="359"/>
    </location>
</feature>
<feature type="transmembrane region" description="Helical" evidence="1">
    <location>
        <begin position="277"/>
        <end position="304"/>
    </location>
</feature>
<proteinExistence type="predicted"/>
<keyword evidence="1" id="KW-0472">Membrane</keyword>
<keyword evidence="3" id="KW-1185">Reference proteome</keyword>
<feature type="transmembrane region" description="Helical" evidence="1">
    <location>
        <begin position="176"/>
        <end position="195"/>
    </location>
</feature>
<comment type="caution">
    <text evidence="2">The sequence shown here is derived from an EMBL/GenBank/DDBJ whole genome shotgun (WGS) entry which is preliminary data.</text>
</comment>
<evidence type="ECO:0000313" key="3">
    <source>
        <dbReference type="Proteomes" id="UP000000702"/>
    </source>
</evidence>
<accession>F9W611</accession>
<dbReference type="Proteomes" id="UP000000702">
    <property type="component" value="Unassembled WGS sequence"/>
</dbReference>
<dbReference type="AlphaFoldDB" id="F9W611"/>
<keyword evidence="1" id="KW-1133">Transmembrane helix</keyword>
<feature type="transmembrane region" description="Helical" evidence="1">
    <location>
        <begin position="37"/>
        <end position="60"/>
    </location>
</feature>
<organism evidence="2 3">
    <name type="scientific">Trypanosoma congolense (strain IL3000)</name>
    <dbReference type="NCBI Taxonomy" id="1068625"/>
    <lineage>
        <taxon>Eukaryota</taxon>
        <taxon>Discoba</taxon>
        <taxon>Euglenozoa</taxon>
        <taxon>Kinetoplastea</taxon>
        <taxon>Metakinetoplastina</taxon>
        <taxon>Trypanosomatida</taxon>
        <taxon>Trypanosomatidae</taxon>
        <taxon>Trypanosoma</taxon>
        <taxon>Nannomonas</taxon>
    </lineage>
</organism>
<gene>
    <name evidence="2" type="ORF">TCIL3000_0_34760</name>
</gene>
<dbReference type="VEuPathDB" id="TriTrypDB:TcIL3000_0_34760"/>
<reference evidence="2 3" key="2">
    <citation type="journal article" date="2012" name="Proc. Natl. Acad. Sci. U.S.A.">
        <title>Antigenic diversity is generated by distinct evolutionary mechanisms in African trypanosome species.</title>
        <authorList>
            <person name="Jackson A.P."/>
            <person name="Berry A."/>
            <person name="Aslett M."/>
            <person name="Allison H.C."/>
            <person name="Burton P."/>
            <person name="Vavrova-Anderson J."/>
            <person name="Brown R."/>
            <person name="Browne H."/>
            <person name="Corton N."/>
            <person name="Hauser H."/>
            <person name="Gamble J."/>
            <person name="Gilderthorp R."/>
            <person name="Marcello L."/>
            <person name="McQuillan J."/>
            <person name="Otto T.D."/>
            <person name="Quail M.A."/>
            <person name="Sanders M.J."/>
            <person name="van Tonder A."/>
            <person name="Ginger M.L."/>
            <person name="Field M.C."/>
            <person name="Barry J.D."/>
            <person name="Hertz-Fowler C."/>
            <person name="Berriman M."/>
        </authorList>
    </citation>
    <scope>NUCLEOTIDE SEQUENCE [LARGE SCALE GENOMIC DNA]</scope>
    <source>
        <strain evidence="2 3">IL3000</strain>
    </source>
</reference>
<dbReference type="OMA" id="RMVMETF"/>
<reference evidence="3" key="1">
    <citation type="submission" date="2011-07" db="EMBL/GenBank/DDBJ databases">
        <title>Divergent evolution of antigenic variation in African trypanosomes.</title>
        <authorList>
            <person name="Jackson A.P."/>
            <person name="Berry A."/>
            <person name="Allison H.C."/>
            <person name="Burton P."/>
            <person name="Anderson J."/>
            <person name="Aslett M."/>
            <person name="Brown R."/>
            <person name="Corton N."/>
            <person name="Harris D."/>
            <person name="Hauser H."/>
            <person name="Gamble J."/>
            <person name="Gilderthorp R."/>
            <person name="McQuillan J."/>
            <person name="Quail M.A."/>
            <person name="Sanders M."/>
            <person name="Van Tonder A."/>
            <person name="Ginger M.L."/>
            <person name="Donelson J.E."/>
            <person name="Field M.C."/>
            <person name="Barry J.D."/>
            <person name="Berriman M."/>
            <person name="Hertz-Fowler C."/>
        </authorList>
    </citation>
    <scope>NUCLEOTIDE SEQUENCE [LARGE SCALE GENOMIC DNA]</scope>
    <source>
        <strain evidence="3">IL3000</strain>
    </source>
</reference>
<protein>
    <submittedName>
        <fullName evidence="2">WGS project CAEQ00000000 data, annotated contig 1410</fullName>
    </submittedName>
</protein>
<evidence type="ECO:0000313" key="2">
    <source>
        <dbReference type="EMBL" id="CCD12614.1"/>
    </source>
</evidence>
<sequence>MMGDVSEYVMQFCLDETGNSTGCGNRRRKTLIPLSHLAFIPPIYLLIVNSFLCTAINAMFNYFSFGRSAIETTVKGWTRAKMLIKHSVILKEPDDTQNLLKERENSCETDHLCDSGSLGIDYNDSAAFFRGMLNPDSLAFESPRVPASVAEEVLCSSLDAVRSSVQQVVLPFHPTYMIVSITKSLIMLLVIQYHFNFRGGWKRLVVCSAANLMSGLLSPLLEYGAGLLLPVDSNTEMKPAPDWEEQGDTVLIARILALVGQLQLESIETVFIQGCTFILFGAVFLPPVLVFCVLGVVLLFWLYWPLWLIFGYLRRLYYQPTSSNLQHWLCFHKLSLTPLREFVSIFCLKVLALFLLQWTTQSSFLLGFEILQGVGYGEAIVELIIYQVGTLVNPLKMDWFHRLCFLGQLLF</sequence>
<dbReference type="EMBL" id="CAEQ01000808">
    <property type="protein sequence ID" value="CCD12614.1"/>
    <property type="molecule type" value="Genomic_DNA"/>
</dbReference>
<evidence type="ECO:0000256" key="1">
    <source>
        <dbReference type="SAM" id="Phobius"/>
    </source>
</evidence>